<evidence type="ECO:0000313" key="4">
    <source>
        <dbReference type="Proteomes" id="UP000094444"/>
    </source>
</evidence>
<feature type="compositionally biased region" description="Polar residues" evidence="1">
    <location>
        <begin position="21"/>
        <end position="30"/>
    </location>
</feature>
<reference evidence="3" key="1">
    <citation type="submission" date="2017-09" db="EMBL/GenBank/DDBJ databases">
        <title>Polyketide synthases of a Diaporthe helianthi virulent isolate.</title>
        <authorList>
            <person name="Baroncelli R."/>
        </authorList>
    </citation>
    <scope>NUCLEOTIDE SEQUENCE [LARGE SCALE GENOMIC DNA]</scope>
    <source>
        <strain evidence="3">7/96</strain>
    </source>
</reference>
<feature type="compositionally biased region" description="Basic and acidic residues" evidence="1">
    <location>
        <begin position="500"/>
        <end position="514"/>
    </location>
</feature>
<dbReference type="InterPro" id="IPR013087">
    <property type="entry name" value="Znf_C2H2_type"/>
</dbReference>
<gene>
    <name evidence="3" type="ORF">DHEL01_v201054</name>
</gene>
<accession>A0A2P5IDG0</accession>
<dbReference type="AlphaFoldDB" id="A0A2P5IDG0"/>
<dbReference type="SMART" id="SM00355">
    <property type="entry name" value="ZnF_C2H2"/>
    <property type="match status" value="4"/>
</dbReference>
<feature type="region of interest" description="Disordered" evidence="1">
    <location>
        <begin position="602"/>
        <end position="623"/>
    </location>
</feature>
<dbReference type="PROSITE" id="PS00028">
    <property type="entry name" value="ZINC_FINGER_C2H2_1"/>
    <property type="match status" value="1"/>
</dbReference>
<dbReference type="OrthoDB" id="6077919at2759"/>
<name>A0A2P5IDG0_DIAHE</name>
<feature type="domain" description="C2H2-type" evidence="2">
    <location>
        <begin position="220"/>
        <end position="240"/>
    </location>
</feature>
<sequence>MADQTTFPISEPRQVSAFMLPTSSFNSSTDGRPRPLEPHLSSSGIPLPNTTVPGFINTLGDLQTQGINRNPQSPEAFVRPAPRNPFIDWYTSEDKPWDPLQGRTVSFPRSGDLRGGKLNYHRLGGNAYSSYRESQVPSECGTTGPGALPSDSGYHSRATQSVFNGSTCGDADRSGENGSISSHLAGLQVDRPPFSSEAWAQASIQTTPLVFTVDSCSLVCPTCHQKVKTKSELKKHKQKHEKPHRCDVEGCQRVEGFSTPNDVDRHKRSCHPEQRANGKCYRCIITGCGKKDKKWPRADNFRQHLKRVHKVTPRDDDLEEYVYKEPPSPGPDLAGVGSVGADLRMDANHYDSWPVYSPAIQEQTPRYSGSLGYPDQQMNQYQGANITNQHLHLIAPNDTEDQLPQAAVQISSVNPADGSSPMQLETAQQNHQQQQALEVVQDSGSEAEFIDELEYLNDDSTNEGELCDEREPSVIQVEVPMPEMEDSLNNNDNMAEIARDETDSISSDSERDDAQDYPARPEGSVTVDAVSLATVTAPSARDRQALDEAANTTSMGYPAAPELSSEESSMVRNRHEASELIKALEHQGALADLLQELGYQKPRQPDRTPLTSHSVTSARFGSKNDWKRHENSQHCRLEMWQCSEPSRLDPNEICGKACHRREQFKAHVSKEHSITDQAEIDQRLACCRVGRDSESRFWCGFCKAVVEISGGGKSGTERFNHIDDHYSGRLGPRMDISEWKSAVPDPPASSYTGSDSDSLNGSSQVLSSSSAGPGNSRKRDALTQQTNPRKRPRVVVETFWFCTAQLHDHHWLIKGTLRAAAPAQSRPRMGHSIGKIKLAGVVVKSALKSALKSPLATSFCGQGRSSFVHFSGPPALESTSEPHQLCPIRLAGVEGQGGCICKDTQAKPGVSTEGTDQRERKHFSIGRRDQVSKKCGSARSPTEPPAKHAPGVRSAASGLLFVVLLESSPAISYTYIPSRHFTPPPMSLAMAFTNSIHFSEVFLSLPHKSRDPDFI</sequence>
<keyword evidence="4" id="KW-1185">Reference proteome</keyword>
<comment type="caution">
    <text evidence="3">The sequence shown here is derived from an EMBL/GenBank/DDBJ whole genome shotgun (WGS) entry which is preliminary data.</text>
</comment>
<proteinExistence type="predicted"/>
<dbReference type="EMBL" id="MAVT02000044">
    <property type="protein sequence ID" value="POS80553.1"/>
    <property type="molecule type" value="Genomic_DNA"/>
</dbReference>
<feature type="region of interest" description="Disordered" evidence="1">
    <location>
        <begin position="738"/>
        <end position="789"/>
    </location>
</feature>
<protein>
    <submittedName>
        <fullName evidence="3">C2H2 type zinc finger domain-containing protein</fullName>
    </submittedName>
</protein>
<feature type="compositionally biased region" description="Polar residues" evidence="1">
    <location>
        <begin position="609"/>
        <end position="619"/>
    </location>
</feature>
<dbReference type="STRING" id="158607.A0A2P5IDG0"/>
<evidence type="ECO:0000256" key="1">
    <source>
        <dbReference type="SAM" id="MobiDB-lite"/>
    </source>
</evidence>
<organism evidence="3 4">
    <name type="scientific">Diaporthe helianthi</name>
    <dbReference type="NCBI Taxonomy" id="158607"/>
    <lineage>
        <taxon>Eukaryota</taxon>
        <taxon>Fungi</taxon>
        <taxon>Dikarya</taxon>
        <taxon>Ascomycota</taxon>
        <taxon>Pezizomycotina</taxon>
        <taxon>Sordariomycetes</taxon>
        <taxon>Sordariomycetidae</taxon>
        <taxon>Diaporthales</taxon>
        <taxon>Diaporthaceae</taxon>
        <taxon>Diaporthe</taxon>
    </lineage>
</organism>
<feature type="region of interest" description="Disordered" evidence="1">
    <location>
        <begin position="21"/>
        <end position="51"/>
    </location>
</feature>
<dbReference type="Proteomes" id="UP000094444">
    <property type="component" value="Unassembled WGS sequence"/>
</dbReference>
<dbReference type="Gene3D" id="3.30.160.60">
    <property type="entry name" value="Classic Zinc Finger"/>
    <property type="match status" value="1"/>
</dbReference>
<feature type="compositionally biased region" description="Low complexity" evidence="1">
    <location>
        <begin position="756"/>
        <end position="770"/>
    </location>
</feature>
<evidence type="ECO:0000259" key="2">
    <source>
        <dbReference type="PROSITE" id="PS00028"/>
    </source>
</evidence>
<dbReference type="InParanoid" id="A0A2P5IDG0"/>
<feature type="region of interest" description="Disordered" evidence="1">
    <location>
        <begin position="927"/>
        <end position="951"/>
    </location>
</feature>
<evidence type="ECO:0000313" key="3">
    <source>
        <dbReference type="EMBL" id="POS80553.1"/>
    </source>
</evidence>
<feature type="compositionally biased region" description="Polar residues" evidence="1">
    <location>
        <begin position="40"/>
        <end position="51"/>
    </location>
</feature>
<feature type="region of interest" description="Disordered" evidence="1">
    <location>
        <begin position="500"/>
        <end position="525"/>
    </location>
</feature>